<name>A0A1T4NA84_9BACT</name>
<dbReference type="STRING" id="115783.SAMN02745119_01547"/>
<dbReference type="AlphaFoldDB" id="A0A1T4NA84"/>
<keyword evidence="3" id="KW-1185">Reference proteome</keyword>
<keyword evidence="1" id="KW-0472">Membrane</keyword>
<dbReference type="EMBL" id="FUWR01000007">
    <property type="protein sequence ID" value="SJZ76200.1"/>
    <property type="molecule type" value="Genomic_DNA"/>
</dbReference>
<gene>
    <name evidence="2" type="ORF">SAMN02745119_01547</name>
</gene>
<dbReference type="RefSeq" id="WP_078789854.1">
    <property type="nucleotide sequence ID" value="NZ_FUWR01000007.1"/>
</dbReference>
<evidence type="ECO:0000313" key="3">
    <source>
        <dbReference type="Proteomes" id="UP000190102"/>
    </source>
</evidence>
<dbReference type="Proteomes" id="UP000190102">
    <property type="component" value="Unassembled WGS sequence"/>
</dbReference>
<protein>
    <submittedName>
        <fullName evidence="2">Uncharacterized protein</fullName>
    </submittedName>
</protein>
<reference evidence="3" key="1">
    <citation type="submission" date="2017-02" db="EMBL/GenBank/DDBJ databases">
        <authorList>
            <person name="Varghese N."/>
            <person name="Submissions S."/>
        </authorList>
    </citation>
    <scope>NUCLEOTIDE SEQUENCE [LARGE SCALE GENOMIC DNA]</scope>
    <source>
        <strain evidence="3">ATCC BAA-34</strain>
    </source>
</reference>
<proteinExistence type="predicted"/>
<feature type="transmembrane region" description="Helical" evidence="1">
    <location>
        <begin position="109"/>
        <end position="131"/>
    </location>
</feature>
<feature type="transmembrane region" description="Helical" evidence="1">
    <location>
        <begin position="61"/>
        <end position="81"/>
    </location>
</feature>
<organism evidence="2 3">
    <name type="scientific">Trichlorobacter thiogenes</name>
    <dbReference type="NCBI Taxonomy" id="115783"/>
    <lineage>
        <taxon>Bacteria</taxon>
        <taxon>Pseudomonadati</taxon>
        <taxon>Thermodesulfobacteriota</taxon>
        <taxon>Desulfuromonadia</taxon>
        <taxon>Geobacterales</taxon>
        <taxon>Geobacteraceae</taxon>
        <taxon>Trichlorobacter</taxon>
    </lineage>
</organism>
<keyword evidence="1" id="KW-0812">Transmembrane</keyword>
<accession>A0A1T4NA84</accession>
<sequence length="132" mass="14691">MNLQHEHDTDQLCGKIEIKNVSSASCEGELFMRIAMLVVFLCCTLFSLVTAYLVINAGQSGSAILFLSFGLLFGCLTGALLQGMRREKITAEAGPVEMKREQTTFVPHWFVMTTLLVTVVMVLGSIFWRVIR</sequence>
<evidence type="ECO:0000313" key="2">
    <source>
        <dbReference type="EMBL" id="SJZ76200.1"/>
    </source>
</evidence>
<evidence type="ECO:0000256" key="1">
    <source>
        <dbReference type="SAM" id="Phobius"/>
    </source>
</evidence>
<feature type="transmembrane region" description="Helical" evidence="1">
    <location>
        <begin position="34"/>
        <end position="55"/>
    </location>
</feature>
<keyword evidence="1" id="KW-1133">Transmembrane helix</keyword>